<dbReference type="PANTHER" id="PTHR15901">
    <property type="entry name" value="TESTICULAR HAPLOID EXPRESSED GENE PROTEIN"/>
    <property type="match status" value="1"/>
</dbReference>
<dbReference type="PANTHER" id="PTHR15901:SF16">
    <property type="entry name" value="TESTICULAR HAPLOID EXPRESSED GENE PROTEIN"/>
    <property type="match status" value="1"/>
</dbReference>
<dbReference type="InterPro" id="IPR006623">
    <property type="entry name" value="THEG"/>
</dbReference>
<proteinExistence type="predicted"/>
<organism evidence="3 4">
    <name type="scientific">Hymenochirus boettgeri</name>
    <name type="common">Congo dwarf clawed frog</name>
    <dbReference type="NCBI Taxonomy" id="247094"/>
    <lineage>
        <taxon>Eukaryota</taxon>
        <taxon>Metazoa</taxon>
        <taxon>Chordata</taxon>
        <taxon>Craniata</taxon>
        <taxon>Vertebrata</taxon>
        <taxon>Euteleostomi</taxon>
        <taxon>Amphibia</taxon>
        <taxon>Batrachia</taxon>
        <taxon>Anura</taxon>
        <taxon>Pipoidea</taxon>
        <taxon>Pipidae</taxon>
        <taxon>Pipinae</taxon>
        <taxon>Hymenochirus</taxon>
    </lineage>
</organism>
<feature type="non-terminal residue" evidence="3">
    <location>
        <position position="237"/>
    </location>
</feature>
<evidence type="ECO:0000256" key="1">
    <source>
        <dbReference type="ARBA" id="ARBA00022737"/>
    </source>
</evidence>
<dbReference type="Proteomes" id="UP000812440">
    <property type="component" value="Chromosome 1"/>
</dbReference>
<reference evidence="3" key="1">
    <citation type="thesis" date="2020" institute="ProQuest LLC" country="789 East Eisenhower Parkway, Ann Arbor, MI, USA">
        <title>Comparative Genomics and Chromosome Evolution.</title>
        <authorList>
            <person name="Mudd A.B."/>
        </authorList>
    </citation>
    <scope>NUCLEOTIDE SEQUENCE</scope>
    <source>
        <strain evidence="3">Female2</strain>
        <tissue evidence="3">Blood</tissue>
    </source>
</reference>
<evidence type="ECO:0000313" key="3">
    <source>
        <dbReference type="EMBL" id="KAG8454708.1"/>
    </source>
</evidence>
<feature type="compositionally biased region" description="Basic and acidic residues" evidence="2">
    <location>
        <begin position="116"/>
        <end position="129"/>
    </location>
</feature>
<feature type="compositionally biased region" description="Basic and acidic residues" evidence="2">
    <location>
        <begin position="193"/>
        <end position="205"/>
    </location>
</feature>
<comment type="caution">
    <text evidence="3">The sequence shown here is derived from an EMBL/GenBank/DDBJ whole genome shotgun (WGS) entry which is preliminary data.</text>
</comment>
<dbReference type="GO" id="GO:0007283">
    <property type="term" value="P:spermatogenesis"/>
    <property type="evidence" value="ECO:0007669"/>
    <property type="project" value="TreeGrafter"/>
</dbReference>
<dbReference type="AlphaFoldDB" id="A0A8T2KDE7"/>
<keyword evidence="4" id="KW-1185">Reference proteome</keyword>
<dbReference type="InterPro" id="IPR042401">
    <property type="entry name" value="SPMAP2-like"/>
</dbReference>
<keyword evidence="1" id="KW-0677">Repeat</keyword>
<feature type="region of interest" description="Disordered" evidence="2">
    <location>
        <begin position="116"/>
        <end position="237"/>
    </location>
</feature>
<dbReference type="EMBL" id="JAACNH010000001">
    <property type="protein sequence ID" value="KAG8454708.1"/>
    <property type="molecule type" value="Genomic_DNA"/>
</dbReference>
<gene>
    <name evidence="3" type="ORF">GDO86_001069</name>
</gene>
<name>A0A8T2KDE7_9PIPI</name>
<sequence length="237" mass="26626">AWNELELSEEAERELVDYGDRMSSASQTETASYDNRLDLLARPKVNFQKYTDRPSVYWVDNVTTGTIREISQRQEELAKPKRVISTNEDRPSPLWPVSSSALLAVPSARVGQLAEPKRVNQEWREDRTAYSKVSEGAKKATATPRVIQLAQPKNKDSFSLPVTPSNHRKAEDKYSRATRSAPSGRTEALALPKTEHPKYQHDLPVERPVPTSALHAQASDRVCQLAKPSPRRTVRGV</sequence>
<protein>
    <submittedName>
        <fullName evidence="3">Uncharacterized protein</fullName>
    </submittedName>
</protein>
<dbReference type="SMART" id="SM00705">
    <property type="entry name" value="THEG"/>
    <property type="match status" value="6"/>
</dbReference>
<evidence type="ECO:0000313" key="4">
    <source>
        <dbReference type="Proteomes" id="UP000812440"/>
    </source>
</evidence>
<dbReference type="Pfam" id="PF14912">
    <property type="entry name" value="THEG"/>
    <property type="match status" value="2"/>
</dbReference>
<evidence type="ECO:0000256" key="2">
    <source>
        <dbReference type="SAM" id="MobiDB-lite"/>
    </source>
</evidence>
<dbReference type="OrthoDB" id="25466at2759"/>
<accession>A0A8T2KDE7</accession>